<keyword evidence="2" id="KW-1185">Reference proteome</keyword>
<feature type="non-terminal residue" evidence="1">
    <location>
        <position position="1"/>
    </location>
</feature>
<evidence type="ECO:0000313" key="1">
    <source>
        <dbReference type="EMBL" id="GMR30986.1"/>
    </source>
</evidence>
<comment type="caution">
    <text evidence="1">The sequence shown here is derived from an EMBL/GenBank/DDBJ whole genome shotgun (WGS) entry which is preliminary data.</text>
</comment>
<dbReference type="Proteomes" id="UP001328107">
    <property type="component" value="Unassembled WGS sequence"/>
</dbReference>
<evidence type="ECO:0000313" key="2">
    <source>
        <dbReference type="Proteomes" id="UP001328107"/>
    </source>
</evidence>
<dbReference type="EMBL" id="BTRK01000001">
    <property type="protein sequence ID" value="GMR30986.1"/>
    <property type="molecule type" value="Genomic_DNA"/>
</dbReference>
<name>A0AAN4Z1U3_9BILA</name>
<proteinExistence type="predicted"/>
<gene>
    <name evidence="1" type="ORF">PMAYCL1PPCAC_01181</name>
</gene>
<dbReference type="AlphaFoldDB" id="A0AAN4Z1U3"/>
<organism evidence="1 2">
    <name type="scientific">Pristionchus mayeri</name>
    <dbReference type="NCBI Taxonomy" id="1317129"/>
    <lineage>
        <taxon>Eukaryota</taxon>
        <taxon>Metazoa</taxon>
        <taxon>Ecdysozoa</taxon>
        <taxon>Nematoda</taxon>
        <taxon>Chromadorea</taxon>
        <taxon>Rhabditida</taxon>
        <taxon>Rhabditina</taxon>
        <taxon>Diplogasteromorpha</taxon>
        <taxon>Diplogasteroidea</taxon>
        <taxon>Neodiplogasteridae</taxon>
        <taxon>Pristionchus</taxon>
    </lineage>
</organism>
<protein>
    <submittedName>
        <fullName evidence="1">Uncharacterized protein</fullName>
    </submittedName>
</protein>
<reference evidence="2" key="1">
    <citation type="submission" date="2022-10" db="EMBL/GenBank/DDBJ databases">
        <title>Genome assembly of Pristionchus species.</title>
        <authorList>
            <person name="Yoshida K."/>
            <person name="Sommer R.J."/>
        </authorList>
    </citation>
    <scope>NUCLEOTIDE SEQUENCE [LARGE SCALE GENOMIC DNA]</scope>
    <source>
        <strain evidence="2">RS5460</strain>
    </source>
</reference>
<sequence length="257" mass="29207">WTDSFADFFVVYLDALESSNREKIDQGYTDALSHANLILDHQEACLMCVEKILDKLKSRNFVHCTICAAFTFTYKQCIIHLFDPTHIHMEMGPFGSAAMDHTSSVVRRIIPEDLPSRWKAEEDAFASEIARKYASVPLDESRLRPTKAFATESVMRYTDTMPLHLPSPSSTRGVTPINQMIIDIFTMFTNNGMAARLMAELHEHIGARMTYCAACRVITGTREEYYRHLLLRSHLKQAGSDSILLTFTVSTMKNDII</sequence>
<accession>A0AAN4Z1U3</accession>